<reference evidence="5 6" key="1">
    <citation type="submission" date="2015-09" db="EMBL/GenBank/DDBJ databases">
        <title>Genome sequencing project for genomic taxonomy and phylogenomics of Bacillus-like bacteria.</title>
        <authorList>
            <person name="Liu B."/>
            <person name="Wang J."/>
            <person name="Zhu Y."/>
            <person name="Liu G."/>
            <person name="Chen Q."/>
            <person name="Chen Z."/>
            <person name="Lan J."/>
            <person name="Che J."/>
            <person name="Ge C."/>
            <person name="Shi H."/>
            <person name="Pan Z."/>
            <person name="Liu X."/>
        </authorList>
    </citation>
    <scope>NUCLEOTIDE SEQUENCE [LARGE SCALE GENOMIC DNA]</scope>
    <source>
        <strain evidence="5 6">DSM 8552</strain>
    </source>
</reference>
<evidence type="ECO:0000256" key="1">
    <source>
        <dbReference type="ARBA" id="ARBA00023015"/>
    </source>
</evidence>
<dbReference type="PRINTS" id="PR00038">
    <property type="entry name" value="HTHLUXR"/>
</dbReference>
<dbReference type="EMBL" id="LJJB01000007">
    <property type="protein sequence ID" value="KQL49781.1"/>
    <property type="molecule type" value="Genomic_DNA"/>
</dbReference>
<dbReference type="RefSeq" id="WP_055744100.1">
    <property type="nucleotide sequence ID" value="NZ_LJJB01000007.1"/>
</dbReference>
<proteinExistence type="predicted"/>
<comment type="caution">
    <text evidence="5">The sequence shown here is derived from an EMBL/GenBank/DDBJ whole genome shotgun (WGS) entry which is preliminary data.</text>
</comment>
<keyword evidence="6" id="KW-1185">Reference proteome</keyword>
<dbReference type="InterPro" id="IPR029016">
    <property type="entry name" value="GAF-like_dom_sf"/>
</dbReference>
<sequence>MDKGAFHLGSSKVLEFIDSILVPAERFPQQVLLSLSQIFGYHRSIFWIADKHGNLFLPSTLNVEDRLIQDYISYYFQHDLLHPQNAIPQNPSRTALRINDVMPDQEYEQTIYYNQFMRAYGNYDEMGIYLKKEGTLVGSIGLARCKQEQRFTENDVRLVETLSRTIAHTLAIHTHADELQKERMLFAAHSQLSSIGIIIVEPPAHIRYVNPIAKDICAEWFLGKTYTNPVHAFIKQHVENNAFVSPSSFSAPAAIALLSPSQQEFAIYVQPSVSIPFSDHRTLPYAIYLIPKGTHSGMSATREQDQLPHLTRTERRIYELVQQGYTNQLIANELHISLNTVKRHLQNTYRKLGVSNRTELCYKLKTN</sequence>
<dbReference type="InterPro" id="IPR003018">
    <property type="entry name" value="GAF"/>
</dbReference>
<gene>
    <name evidence="5" type="ORF">AN963_08735</name>
</gene>
<protein>
    <recommendedName>
        <fullName evidence="4">HTH luxR-type domain-containing protein</fullName>
    </recommendedName>
</protein>
<dbReference type="SUPFAM" id="SSF55781">
    <property type="entry name" value="GAF domain-like"/>
    <property type="match status" value="1"/>
</dbReference>
<feature type="domain" description="HTH luxR-type" evidence="4">
    <location>
        <begin position="303"/>
        <end position="367"/>
    </location>
</feature>
<dbReference type="CDD" id="cd06170">
    <property type="entry name" value="LuxR_C_like"/>
    <property type="match status" value="1"/>
</dbReference>
<organism evidence="5 6">
    <name type="scientific">Brevibacillus choshinensis</name>
    <dbReference type="NCBI Taxonomy" id="54911"/>
    <lineage>
        <taxon>Bacteria</taxon>
        <taxon>Bacillati</taxon>
        <taxon>Bacillota</taxon>
        <taxon>Bacilli</taxon>
        <taxon>Bacillales</taxon>
        <taxon>Paenibacillaceae</taxon>
        <taxon>Brevibacillus</taxon>
    </lineage>
</organism>
<dbReference type="PROSITE" id="PS00622">
    <property type="entry name" value="HTH_LUXR_1"/>
    <property type="match status" value="1"/>
</dbReference>
<evidence type="ECO:0000256" key="2">
    <source>
        <dbReference type="ARBA" id="ARBA00023125"/>
    </source>
</evidence>
<dbReference type="PANTHER" id="PTHR44688">
    <property type="entry name" value="DNA-BINDING TRANSCRIPTIONAL ACTIVATOR DEVR_DOSR"/>
    <property type="match status" value="1"/>
</dbReference>
<keyword evidence="3" id="KW-0804">Transcription</keyword>
<dbReference type="Pfam" id="PF00196">
    <property type="entry name" value="GerE"/>
    <property type="match status" value="1"/>
</dbReference>
<keyword evidence="2" id="KW-0238">DNA-binding</keyword>
<name>A0ABR5NEG4_BRECH</name>
<evidence type="ECO:0000259" key="4">
    <source>
        <dbReference type="PROSITE" id="PS50043"/>
    </source>
</evidence>
<keyword evidence="1" id="KW-0805">Transcription regulation</keyword>
<dbReference type="InterPro" id="IPR000792">
    <property type="entry name" value="Tscrpt_reg_LuxR_C"/>
</dbReference>
<evidence type="ECO:0000256" key="3">
    <source>
        <dbReference type="ARBA" id="ARBA00023163"/>
    </source>
</evidence>
<evidence type="ECO:0000313" key="6">
    <source>
        <dbReference type="Proteomes" id="UP000051063"/>
    </source>
</evidence>
<dbReference type="SUPFAM" id="SSF46894">
    <property type="entry name" value="C-terminal effector domain of the bipartite response regulators"/>
    <property type="match status" value="1"/>
</dbReference>
<dbReference type="InterPro" id="IPR036388">
    <property type="entry name" value="WH-like_DNA-bd_sf"/>
</dbReference>
<dbReference type="Gene3D" id="1.10.10.10">
    <property type="entry name" value="Winged helix-like DNA-binding domain superfamily/Winged helix DNA-binding domain"/>
    <property type="match status" value="1"/>
</dbReference>
<dbReference type="PROSITE" id="PS50043">
    <property type="entry name" value="HTH_LUXR_2"/>
    <property type="match status" value="1"/>
</dbReference>
<dbReference type="Pfam" id="PF01590">
    <property type="entry name" value="GAF"/>
    <property type="match status" value="1"/>
</dbReference>
<dbReference type="SMART" id="SM00421">
    <property type="entry name" value="HTH_LUXR"/>
    <property type="match status" value="1"/>
</dbReference>
<dbReference type="Gene3D" id="3.30.450.40">
    <property type="match status" value="1"/>
</dbReference>
<dbReference type="SMART" id="SM00065">
    <property type="entry name" value="GAF"/>
    <property type="match status" value="1"/>
</dbReference>
<dbReference type="InterPro" id="IPR016032">
    <property type="entry name" value="Sig_transdc_resp-reg_C-effctor"/>
</dbReference>
<dbReference type="PANTHER" id="PTHR44688:SF16">
    <property type="entry name" value="DNA-BINDING TRANSCRIPTIONAL ACTIVATOR DEVR_DOSR"/>
    <property type="match status" value="1"/>
</dbReference>
<accession>A0ABR5NEG4</accession>
<dbReference type="Proteomes" id="UP000051063">
    <property type="component" value="Unassembled WGS sequence"/>
</dbReference>
<evidence type="ECO:0000313" key="5">
    <source>
        <dbReference type="EMBL" id="KQL49781.1"/>
    </source>
</evidence>